<evidence type="ECO:0000256" key="12">
    <source>
        <dbReference type="ARBA" id="ARBA00023008"/>
    </source>
</evidence>
<dbReference type="PANTHER" id="PTHR10422:SF35">
    <property type="entry name" value="CYTOCHROME BO(3) UBIQUINOL OXIDASE SUBUNIT 1"/>
    <property type="match status" value="1"/>
</dbReference>
<evidence type="ECO:0000256" key="2">
    <source>
        <dbReference type="ARBA" id="ARBA00009578"/>
    </source>
</evidence>
<organism evidence="17 18">
    <name type="scientific">Kerstersia gyiorum</name>
    <dbReference type="NCBI Taxonomy" id="206506"/>
    <lineage>
        <taxon>Bacteria</taxon>
        <taxon>Pseudomonadati</taxon>
        <taxon>Pseudomonadota</taxon>
        <taxon>Betaproteobacteria</taxon>
        <taxon>Burkholderiales</taxon>
        <taxon>Alcaligenaceae</taxon>
        <taxon>Kerstersia</taxon>
    </lineage>
</organism>
<dbReference type="NCBIfam" id="TIGR02843">
    <property type="entry name" value="CyoB"/>
    <property type="match status" value="1"/>
</dbReference>
<evidence type="ECO:0000256" key="8">
    <source>
        <dbReference type="ARBA" id="ARBA00022723"/>
    </source>
</evidence>
<evidence type="ECO:0000256" key="3">
    <source>
        <dbReference type="ARBA" id="ARBA00022448"/>
    </source>
</evidence>
<dbReference type="GO" id="GO:0004129">
    <property type="term" value="F:cytochrome-c oxidase activity"/>
    <property type="evidence" value="ECO:0007669"/>
    <property type="project" value="InterPro"/>
</dbReference>
<evidence type="ECO:0000256" key="14">
    <source>
        <dbReference type="RuleBase" id="RU000370"/>
    </source>
</evidence>
<feature type="transmembrane region" description="Helical" evidence="15">
    <location>
        <begin position="159"/>
        <end position="185"/>
    </location>
</feature>
<sequence length="672" mass="74937">MLENISPNAIPTDPIFGKLTLNAIPHDPIALSAAAGAAAGVVALVLLVTFLGRWKWLWKEWFTSVDHKKIGIMYILVALVMLIRGFADAIMMRSQLAVATGGNEGYLHPEHYDQIFTAHGVIMIFFMAMPFMTGLMNIIVPLQIGARDVAFPLLNSLSFWLFVVGVALVNVSLGIGEFATTGWLAYPPLSGIEMSPGVGVDYYIWSLQISGLGTLLTGVNFIVTILKMRAPGMDMMKMPVFTWTVLCSSILIVAAFPVLTATLAMLSLDRYLGMHFFTNDMGGNPMMYVNLIWIWGHPEVYILVLPAFGIFSEVVSTFSGKRLFGYKSMVYATMAIAFLSFIVWVHHFFTMGAGANVNAFFGIMTMLISIPTGVKIFNWVFTMYGGRIRFSVPIMWTLGFLITFAIGGMTGVLMSVPAADFVVHNSLFLIAHFHNTIIGGVVFGYIAGFAYWFPKATGFKLNEFWGKGAFWGWLIGFYVAFMPLYILGFMGMTRRMNTTNYEPWVPFLWVAFAGAGIVLLGIACQFIQVIVSVFQRKKLADVSGDPWDGRTLEWATSSPPPFYNFAVLPYVDDLEPVVKAKEEGTFRQRPAKYEDIHMPRNTGVGLIISLFLLAMGFGLVWHIWWMAIVGFVGGIVTFIVRSYDDDIDYWVPAAEVERIENEYYQRLKQQAA</sequence>
<dbReference type="Gene3D" id="1.20.210.10">
    <property type="entry name" value="Cytochrome c oxidase-like, subunit I domain"/>
    <property type="match status" value="1"/>
</dbReference>
<protein>
    <submittedName>
        <fullName evidence="17">Cytochrome bo3 quinol oxidase subunit 1 apoprotein</fullName>
    </submittedName>
</protein>
<dbReference type="Proteomes" id="UP000292039">
    <property type="component" value="Unassembled WGS sequence"/>
</dbReference>
<dbReference type="GO" id="GO:0015990">
    <property type="term" value="P:electron transport coupled proton transport"/>
    <property type="evidence" value="ECO:0007669"/>
    <property type="project" value="TreeGrafter"/>
</dbReference>
<feature type="transmembrane region" description="Helical" evidence="15">
    <location>
        <begin position="359"/>
        <end position="381"/>
    </location>
</feature>
<keyword evidence="12" id="KW-0186">Copper</keyword>
<feature type="transmembrane region" description="Helical" evidence="15">
    <location>
        <begin position="329"/>
        <end position="347"/>
    </location>
</feature>
<dbReference type="GO" id="GO:0020037">
    <property type="term" value="F:heme binding"/>
    <property type="evidence" value="ECO:0007669"/>
    <property type="project" value="InterPro"/>
</dbReference>
<dbReference type="GO" id="GO:0046872">
    <property type="term" value="F:metal ion binding"/>
    <property type="evidence" value="ECO:0007669"/>
    <property type="project" value="UniProtKB-KW"/>
</dbReference>
<dbReference type="FunFam" id="1.20.210.10:FF:000002">
    <property type="entry name" value="Cytochrome o ubiquinol oxidase, subunit I"/>
    <property type="match status" value="1"/>
</dbReference>
<feature type="transmembrane region" description="Helical" evidence="15">
    <location>
        <begin position="464"/>
        <end position="487"/>
    </location>
</feature>
<feature type="domain" description="Cytochrome oxidase subunit I profile" evidence="16">
    <location>
        <begin position="50"/>
        <end position="572"/>
    </location>
</feature>
<dbReference type="GO" id="GO:0016682">
    <property type="term" value="F:oxidoreductase activity, acting on diphenols and related substances as donors, oxygen as acceptor"/>
    <property type="evidence" value="ECO:0007669"/>
    <property type="project" value="InterPro"/>
</dbReference>
<dbReference type="InterPro" id="IPR036927">
    <property type="entry name" value="Cyt_c_oxase-like_su1_sf"/>
</dbReference>
<dbReference type="GO" id="GO:0005886">
    <property type="term" value="C:plasma membrane"/>
    <property type="evidence" value="ECO:0007669"/>
    <property type="project" value="UniProtKB-SubCell"/>
</dbReference>
<comment type="caution">
    <text evidence="17">The sequence shown here is derived from an EMBL/GenBank/DDBJ whole genome shotgun (WGS) entry which is preliminary data.</text>
</comment>
<feature type="transmembrane region" description="Helical" evidence="15">
    <location>
        <begin position="623"/>
        <end position="640"/>
    </location>
</feature>
<dbReference type="GO" id="GO:0009486">
    <property type="term" value="F:cytochrome bo3 ubiquinol oxidase activity"/>
    <property type="evidence" value="ECO:0007669"/>
    <property type="project" value="TreeGrafter"/>
</dbReference>
<feature type="transmembrane region" description="Helical" evidence="15">
    <location>
        <begin position="240"/>
        <end position="266"/>
    </location>
</feature>
<evidence type="ECO:0000256" key="10">
    <source>
        <dbReference type="ARBA" id="ARBA00022989"/>
    </source>
</evidence>
<dbReference type="InterPro" id="IPR023615">
    <property type="entry name" value="Cyt_c_Oxase_su1_BS"/>
</dbReference>
<comment type="similarity">
    <text evidence="2 14">Belongs to the heme-copper respiratory oxidase family.</text>
</comment>
<evidence type="ECO:0000259" key="16">
    <source>
        <dbReference type="PROSITE" id="PS50855"/>
    </source>
</evidence>
<feature type="transmembrane region" description="Helical" evidence="15">
    <location>
        <begin position="72"/>
        <end position="96"/>
    </location>
</feature>
<evidence type="ECO:0000256" key="4">
    <source>
        <dbReference type="ARBA" id="ARBA00022475"/>
    </source>
</evidence>
<dbReference type="AlphaFoldDB" id="A0A4Q7N043"/>
<reference evidence="17 18" key="1">
    <citation type="submission" date="2019-02" db="EMBL/GenBank/DDBJ databases">
        <title>Genomic Encyclopedia of Type Strains, Phase IV (KMG-IV): sequencing the most valuable type-strain genomes for metagenomic binning, comparative biology and taxonomic classification.</title>
        <authorList>
            <person name="Goeker M."/>
        </authorList>
    </citation>
    <scope>NUCLEOTIDE SEQUENCE [LARGE SCALE GENOMIC DNA]</scope>
    <source>
        <strain evidence="17 18">DSM 16618</strain>
    </source>
</reference>
<dbReference type="GO" id="GO:0009060">
    <property type="term" value="P:aerobic respiration"/>
    <property type="evidence" value="ECO:0007669"/>
    <property type="project" value="InterPro"/>
</dbReference>
<keyword evidence="7 14" id="KW-0812">Transmembrane</keyword>
<dbReference type="InterPro" id="IPR023616">
    <property type="entry name" value="Cyt_c_oxase-like_su1_dom"/>
</dbReference>
<keyword evidence="13 15" id="KW-0472">Membrane</keyword>
<keyword evidence="3 14" id="KW-0813">Transport</keyword>
<evidence type="ECO:0000313" key="18">
    <source>
        <dbReference type="Proteomes" id="UP000292039"/>
    </source>
</evidence>
<dbReference type="PROSITE" id="PS50855">
    <property type="entry name" value="COX1"/>
    <property type="match status" value="1"/>
</dbReference>
<dbReference type="GO" id="GO:0022904">
    <property type="term" value="P:respiratory electron transport chain"/>
    <property type="evidence" value="ECO:0007669"/>
    <property type="project" value="TreeGrafter"/>
</dbReference>
<evidence type="ECO:0000256" key="9">
    <source>
        <dbReference type="ARBA" id="ARBA00022982"/>
    </source>
</evidence>
<keyword evidence="6 14" id="KW-0679">Respiratory chain</keyword>
<evidence type="ECO:0000256" key="11">
    <source>
        <dbReference type="ARBA" id="ARBA00023004"/>
    </source>
</evidence>
<evidence type="ECO:0000256" key="7">
    <source>
        <dbReference type="ARBA" id="ARBA00022692"/>
    </source>
</evidence>
<keyword evidence="8" id="KW-0479">Metal-binding</keyword>
<keyword evidence="11" id="KW-0408">Iron</keyword>
<keyword evidence="10 15" id="KW-1133">Transmembrane helix</keyword>
<evidence type="ECO:0000256" key="5">
    <source>
        <dbReference type="ARBA" id="ARBA00022617"/>
    </source>
</evidence>
<dbReference type="Pfam" id="PF00115">
    <property type="entry name" value="COX1"/>
    <property type="match status" value="1"/>
</dbReference>
<feature type="transmembrane region" description="Helical" evidence="15">
    <location>
        <begin position="29"/>
        <end position="51"/>
    </location>
</feature>
<dbReference type="PRINTS" id="PR01165">
    <property type="entry name" value="CYCOXIDASEI"/>
</dbReference>
<keyword evidence="9 14" id="KW-0249">Electron transport</keyword>
<dbReference type="SUPFAM" id="SSF81442">
    <property type="entry name" value="Cytochrome c oxidase subunit I-like"/>
    <property type="match status" value="1"/>
</dbReference>
<dbReference type="InterPro" id="IPR014207">
    <property type="entry name" value="Cyt_c_ubiqinol_oxidase_su1"/>
</dbReference>
<proteinExistence type="inferred from homology"/>
<feature type="transmembrane region" description="Helical" evidence="15">
    <location>
        <begin position="507"/>
        <end position="531"/>
    </location>
</feature>
<keyword evidence="5 14" id="KW-0349">Heme</keyword>
<feature type="transmembrane region" description="Helical" evidence="15">
    <location>
        <begin position="116"/>
        <end position="139"/>
    </location>
</feature>
<feature type="transmembrane region" description="Helical" evidence="15">
    <location>
        <begin position="205"/>
        <end position="228"/>
    </location>
</feature>
<comment type="subcellular location">
    <subcellularLocation>
        <location evidence="1">Cell membrane</location>
        <topology evidence="1">Multi-pass membrane protein</topology>
    </subcellularLocation>
</comment>
<dbReference type="PROSITE" id="PS00077">
    <property type="entry name" value="COX1_CUB"/>
    <property type="match status" value="1"/>
</dbReference>
<accession>A0A4Q7N043</accession>
<feature type="transmembrane region" description="Helical" evidence="15">
    <location>
        <begin position="393"/>
        <end position="416"/>
    </location>
</feature>
<gene>
    <name evidence="17" type="ORF">EV679_0099</name>
</gene>
<feature type="transmembrane region" description="Helical" evidence="15">
    <location>
        <begin position="286"/>
        <end position="308"/>
    </location>
</feature>
<evidence type="ECO:0000313" key="17">
    <source>
        <dbReference type="EMBL" id="RZS72916.1"/>
    </source>
</evidence>
<dbReference type="PANTHER" id="PTHR10422">
    <property type="entry name" value="CYTOCHROME C OXIDASE SUBUNIT 1"/>
    <property type="match status" value="1"/>
</dbReference>
<keyword evidence="4" id="KW-1003">Cell membrane</keyword>
<feature type="transmembrane region" description="Helical" evidence="15">
    <location>
        <begin position="428"/>
        <end position="452"/>
    </location>
</feature>
<evidence type="ECO:0000256" key="13">
    <source>
        <dbReference type="ARBA" id="ARBA00023136"/>
    </source>
</evidence>
<feature type="transmembrane region" description="Helical" evidence="15">
    <location>
        <begin position="598"/>
        <end position="617"/>
    </location>
</feature>
<evidence type="ECO:0000256" key="1">
    <source>
        <dbReference type="ARBA" id="ARBA00004651"/>
    </source>
</evidence>
<name>A0A4Q7N043_9BURK</name>
<evidence type="ECO:0000256" key="15">
    <source>
        <dbReference type="SAM" id="Phobius"/>
    </source>
</evidence>
<dbReference type="EMBL" id="SGWZ01000001">
    <property type="protein sequence ID" value="RZS72916.1"/>
    <property type="molecule type" value="Genomic_DNA"/>
</dbReference>
<dbReference type="InterPro" id="IPR000883">
    <property type="entry name" value="Cyt_C_Oxase_1"/>
</dbReference>
<evidence type="ECO:0000256" key="6">
    <source>
        <dbReference type="ARBA" id="ARBA00022660"/>
    </source>
</evidence>
<dbReference type="CDD" id="cd01662">
    <property type="entry name" value="Ubiquinol_Oxidase_I"/>
    <property type="match status" value="1"/>
</dbReference>